<proteinExistence type="predicted"/>
<keyword evidence="1" id="KW-0732">Signal</keyword>
<dbReference type="EMBL" id="QGKX02000996">
    <property type="protein sequence ID" value="KAF3556849.1"/>
    <property type="molecule type" value="Genomic_DNA"/>
</dbReference>
<protein>
    <recommendedName>
        <fullName evidence="4">Xylanase inhibitor N-terminal domain-containing protein</fullName>
    </recommendedName>
</protein>
<gene>
    <name evidence="2" type="ORF">F2Q69_00015400</name>
</gene>
<dbReference type="AlphaFoldDB" id="A0A8S9R203"/>
<comment type="caution">
    <text evidence="2">The sequence shown here is derived from an EMBL/GenBank/DDBJ whole genome shotgun (WGS) entry which is preliminary data.</text>
</comment>
<evidence type="ECO:0008006" key="4">
    <source>
        <dbReference type="Google" id="ProtNLM"/>
    </source>
</evidence>
<name>A0A8S9R203_BRACR</name>
<feature type="chain" id="PRO_5035757048" description="Xylanase inhibitor N-terminal domain-containing protein" evidence="1">
    <location>
        <begin position="31"/>
        <end position="190"/>
    </location>
</feature>
<dbReference type="Proteomes" id="UP000712600">
    <property type="component" value="Unassembled WGS sequence"/>
</dbReference>
<evidence type="ECO:0000313" key="2">
    <source>
        <dbReference type="EMBL" id="KAF3556849.1"/>
    </source>
</evidence>
<reference evidence="2" key="1">
    <citation type="submission" date="2019-12" db="EMBL/GenBank/DDBJ databases">
        <title>Genome sequencing and annotation of Brassica cretica.</title>
        <authorList>
            <person name="Studholme D.J."/>
            <person name="Sarris P."/>
        </authorList>
    </citation>
    <scope>NUCLEOTIDE SEQUENCE</scope>
    <source>
        <strain evidence="2">PFS-109/04</strain>
        <tissue evidence="2">Leaf</tissue>
    </source>
</reference>
<accession>A0A8S9R203</accession>
<evidence type="ECO:0000313" key="3">
    <source>
        <dbReference type="Proteomes" id="UP000712600"/>
    </source>
</evidence>
<evidence type="ECO:0000256" key="1">
    <source>
        <dbReference type="SAM" id="SignalP"/>
    </source>
</evidence>
<feature type="signal peptide" evidence="1">
    <location>
        <begin position="1"/>
        <end position="30"/>
    </location>
</feature>
<organism evidence="2 3">
    <name type="scientific">Brassica cretica</name>
    <name type="common">Mustard</name>
    <dbReference type="NCBI Taxonomy" id="69181"/>
    <lineage>
        <taxon>Eukaryota</taxon>
        <taxon>Viridiplantae</taxon>
        <taxon>Streptophyta</taxon>
        <taxon>Embryophyta</taxon>
        <taxon>Tracheophyta</taxon>
        <taxon>Spermatophyta</taxon>
        <taxon>Magnoliopsida</taxon>
        <taxon>eudicotyledons</taxon>
        <taxon>Gunneridae</taxon>
        <taxon>Pentapetalae</taxon>
        <taxon>rosids</taxon>
        <taxon>malvids</taxon>
        <taxon>Brassicales</taxon>
        <taxon>Brassicaceae</taxon>
        <taxon>Brassiceae</taxon>
        <taxon>Brassica</taxon>
    </lineage>
</organism>
<sequence length="190" mass="20535">MPMNCNHTTNLRGPFSRRWFLLLLLLPLSGIHSPALVSHDQGLAGIRSSTTTTFTIDWAKGCHLSLLCLFGPNCSEPPTTSPTALLAVYSIENHPPGPCPSSGSSLNAYGPIVPHEPSAWSGLIDLTGGLLVPWPVQTILSRIGDIARFLPPPELLCTYPCAAAPDADMEDIEDITQNLTHHTTSESWRM</sequence>